<dbReference type="HOGENOM" id="CLU_3020478_0_0_1"/>
<dbReference type="AlphaFoldDB" id="J3LHJ5"/>
<feature type="compositionally biased region" description="Basic residues" evidence="1">
    <location>
        <begin position="12"/>
        <end position="23"/>
    </location>
</feature>
<evidence type="ECO:0000313" key="3">
    <source>
        <dbReference type="Proteomes" id="UP000006038"/>
    </source>
</evidence>
<proteinExistence type="predicted"/>
<name>J3LHJ5_ORYBR</name>
<accession>J3LHJ5</accession>
<dbReference type="Proteomes" id="UP000006038">
    <property type="component" value="Unassembled WGS sequence"/>
</dbReference>
<evidence type="ECO:0000256" key="1">
    <source>
        <dbReference type="SAM" id="MobiDB-lite"/>
    </source>
</evidence>
<keyword evidence="3" id="KW-1185">Reference proteome</keyword>
<evidence type="ECO:0000313" key="2">
    <source>
        <dbReference type="EnsemblPlants" id="OB02G41120.1"/>
    </source>
</evidence>
<reference evidence="2" key="1">
    <citation type="submission" date="2013-04" db="UniProtKB">
        <authorList>
            <consortium name="EnsemblPlants"/>
        </authorList>
    </citation>
    <scope>IDENTIFICATION</scope>
</reference>
<organism evidence="2">
    <name type="scientific">Oryza brachyantha</name>
    <name type="common">malo sina</name>
    <dbReference type="NCBI Taxonomy" id="4533"/>
    <lineage>
        <taxon>Eukaryota</taxon>
        <taxon>Viridiplantae</taxon>
        <taxon>Streptophyta</taxon>
        <taxon>Embryophyta</taxon>
        <taxon>Tracheophyta</taxon>
        <taxon>Spermatophyta</taxon>
        <taxon>Magnoliopsida</taxon>
        <taxon>Liliopsida</taxon>
        <taxon>Poales</taxon>
        <taxon>Poaceae</taxon>
        <taxon>BOP clade</taxon>
        <taxon>Oryzoideae</taxon>
        <taxon>Oryzeae</taxon>
        <taxon>Oryzinae</taxon>
        <taxon>Oryza</taxon>
    </lineage>
</organism>
<dbReference type="EnsemblPlants" id="OB02G41120.1">
    <property type="protein sequence ID" value="OB02G41120.1"/>
    <property type="gene ID" value="OB02G41120"/>
</dbReference>
<sequence length="56" mass="6532">GVVARLGGVRQQRPRRRAPRRRWPWSPRQVVERLLRISFDQTKMMAPPNCFSGSVS</sequence>
<protein>
    <submittedName>
        <fullName evidence="2">Uncharacterized protein</fullName>
    </submittedName>
</protein>
<feature type="region of interest" description="Disordered" evidence="1">
    <location>
        <begin position="1"/>
        <end position="23"/>
    </location>
</feature>
<dbReference type="Gramene" id="OB02G41120.1">
    <property type="protein sequence ID" value="OB02G41120.1"/>
    <property type="gene ID" value="OB02G41120"/>
</dbReference>